<accession>A0ABW7YRA2</accession>
<comment type="caution">
    <text evidence="6">The sequence shown here is derived from an EMBL/GenBank/DDBJ whole genome shotgun (WGS) entry which is preliminary data.</text>
</comment>
<feature type="DNA-binding region" description="H-T-H motif" evidence="4">
    <location>
        <begin position="37"/>
        <end position="56"/>
    </location>
</feature>
<evidence type="ECO:0000259" key="5">
    <source>
        <dbReference type="PROSITE" id="PS50977"/>
    </source>
</evidence>
<evidence type="ECO:0000256" key="2">
    <source>
        <dbReference type="ARBA" id="ARBA00023125"/>
    </source>
</evidence>
<dbReference type="PANTHER" id="PTHR30055">
    <property type="entry name" value="HTH-TYPE TRANSCRIPTIONAL REGULATOR RUTR"/>
    <property type="match status" value="1"/>
</dbReference>
<dbReference type="Gene3D" id="1.10.10.60">
    <property type="entry name" value="Homeodomain-like"/>
    <property type="match status" value="1"/>
</dbReference>
<evidence type="ECO:0000256" key="3">
    <source>
        <dbReference type="ARBA" id="ARBA00023163"/>
    </source>
</evidence>
<evidence type="ECO:0000256" key="1">
    <source>
        <dbReference type="ARBA" id="ARBA00023015"/>
    </source>
</evidence>
<sequence>MVTDHRKQPRRRGAALHAAILQATLDELAEVGYAKLTMERVAERARTGKASLYRRWPTRIELVVAAVYSIMPTVSDAPDTGSLRGDMLAVLRSVSAALAGPPGEAMRGLLSEALGDSERAATLRQSSQGMGRMVMTEVVRRAVERGEIQASSVTLRRLDVGQALIRQYFLFDGTPIPDELIVEVVDEIMVPLLGCPVP</sequence>
<dbReference type="Proteomes" id="UP001612741">
    <property type="component" value="Unassembled WGS sequence"/>
</dbReference>
<keyword evidence="1" id="KW-0805">Transcription regulation</keyword>
<name>A0ABW7YRA2_9ACTN</name>
<keyword evidence="2 4" id="KW-0238">DNA-binding</keyword>
<keyword evidence="3" id="KW-0804">Transcription</keyword>
<evidence type="ECO:0000313" key="7">
    <source>
        <dbReference type="Proteomes" id="UP001612741"/>
    </source>
</evidence>
<dbReference type="Gene3D" id="1.10.357.10">
    <property type="entry name" value="Tetracycline Repressor, domain 2"/>
    <property type="match status" value="1"/>
</dbReference>
<dbReference type="PROSITE" id="PS50977">
    <property type="entry name" value="HTH_TETR_2"/>
    <property type="match status" value="1"/>
</dbReference>
<dbReference type="SUPFAM" id="SSF46689">
    <property type="entry name" value="Homeodomain-like"/>
    <property type="match status" value="1"/>
</dbReference>
<reference evidence="6 7" key="1">
    <citation type="submission" date="2024-10" db="EMBL/GenBank/DDBJ databases">
        <title>The Natural Products Discovery Center: Release of the First 8490 Sequenced Strains for Exploring Actinobacteria Biosynthetic Diversity.</title>
        <authorList>
            <person name="Kalkreuter E."/>
            <person name="Kautsar S.A."/>
            <person name="Yang D."/>
            <person name="Bader C.D."/>
            <person name="Teijaro C.N."/>
            <person name="Fluegel L."/>
            <person name="Davis C.M."/>
            <person name="Simpson J.R."/>
            <person name="Lauterbach L."/>
            <person name="Steele A.D."/>
            <person name="Gui C."/>
            <person name="Meng S."/>
            <person name="Li G."/>
            <person name="Viehrig K."/>
            <person name="Ye F."/>
            <person name="Su P."/>
            <person name="Kiefer A.F."/>
            <person name="Nichols A."/>
            <person name="Cepeda A.J."/>
            <person name="Yan W."/>
            <person name="Fan B."/>
            <person name="Jiang Y."/>
            <person name="Adhikari A."/>
            <person name="Zheng C.-J."/>
            <person name="Schuster L."/>
            <person name="Cowan T.M."/>
            <person name="Smanski M.J."/>
            <person name="Chevrette M.G."/>
            <person name="De Carvalho L.P.S."/>
            <person name="Shen B."/>
        </authorList>
    </citation>
    <scope>NUCLEOTIDE SEQUENCE [LARGE SCALE GENOMIC DNA]</scope>
    <source>
        <strain evidence="6 7">NPDC050545</strain>
    </source>
</reference>
<feature type="domain" description="HTH tetR-type" evidence="5">
    <location>
        <begin position="14"/>
        <end position="74"/>
    </location>
</feature>
<dbReference type="Pfam" id="PF16859">
    <property type="entry name" value="TetR_C_11"/>
    <property type="match status" value="1"/>
</dbReference>
<dbReference type="InterPro" id="IPR011075">
    <property type="entry name" value="TetR_C"/>
</dbReference>
<keyword evidence="7" id="KW-1185">Reference proteome</keyword>
<dbReference type="InterPro" id="IPR001647">
    <property type="entry name" value="HTH_TetR"/>
</dbReference>
<evidence type="ECO:0000313" key="6">
    <source>
        <dbReference type="EMBL" id="MFI6498373.1"/>
    </source>
</evidence>
<dbReference type="RefSeq" id="WP_397081624.1">
    <property type="nucleotide sequence ID" value="NZ_JBITGY010000003.1"/>
</dbReference>
<evidence type="ECO:0000256" key="4">
    <source>
        <dbReference type="PROSITE-ProRule" id="PRU00335"/>
    </source>
</evidence>
<gene>
    <name evidence="6" type="ORF">ACIBG2_13355</name>
</gene>
<dbReference type="EMBL" id="JBITGY010000003">
    <property type="protein sequence ID" value="MFI6498373.1"/>
    <property type="molecule type" value="Genomic_DNA"/>
</dbReference>
<dbReference type="InterPro" id="IPR050109">
    <property type="entry name" value="HTH-type_TetR-like_transc_reg"/>
</dbReference>
<dbReference type="PANTHER" id="PTHR30055:SF225">
    <property type="entry name" value="TRANSCRIPTIONAL REGULATORY PROTEIN-RELATED"/>
    <property type="match status" value="1"/>
</dbReference>
<dbReference type="InterPro" id="IPR009057">
    <property type="entry name" value="Homeodomain-like_sf"/>
</dbReference>
<organism evidence="6 7">
    <name type="scientific">Nonomuraea typhae</name>
    <dbReference type="NCBI Taxonomy" id="2603600"/>
    <lineage>
        <taxon>Bacteria</taxon>
        <taxon>Bacillati</taxon>
        <taxon>Actinomycetota</taxon>
        <taxon>Actinomycetes</taxon>
        <taxon>Streptosporangiales</taxon>
        <taxon>Streptosporangiaceae</taxon>
        <taxon>Nonomuraea</taxon>
    </lineage>
</organism>
<dbReference type="Pfam" id="PF00440">
    <property type="entry name" value="TetR_N"/>
    <property type="match status" value="1"/>
</dbReference>
<proteinExistence type="predicted"/>
<protein>
    <submittedName>
        <fullName evidence="6">TetR/AcrR family transcriptional regulator</fullName>
    </submittedName>
</protein>
<dbReference type="InterPro" id="IPR036271">
    <property type="entry name" value="Tet_transcr_reg_TetR-rel_C_sf"/>
</dbReference>
<dbReference type="SUPFAM" id="SSF48498">
    <property type="entry name" value="Tetracyclin repressor-like, C-terminal domain"/>
    <property type="match status" value="1"/>
</dbReference>